<feature type="domain" description="ArnR1-like winged helix-turn-helix" evidence="1">
    <location>
        <begin position="4"/>
        <end position="82"/>
    </location>
</feature>
<evidence type="ECO:0000313" key="2">
    <source>
        <dbReference type="EMBL" id="HGN36786.1"/>
    </source>
</evidence>
<accession>A0A7J3I7M4</accession>
<reference evidence="2" key="1">
    <citation type="journal article" date="2020" name="mSystems">
        <title>Genome- and Community-Level Interaction Insights into Carbon Utilization and Element Cycling Functions of Hydrothermarchaeota in Hydrothermal Sediment.</title>
        <authorList>
            <person name="Zhou Z."/>
            <person name="Liu Y."/>
            <person name="Xu W."/>
            <person name="Pan J."/>
            <person name="Luo Z.H."/>
            <person name="Li M."/>
        </authorList>
    </citation>
    <scope>NUCLEOTIDE SEQUENCE [LARGE SCALE GENOMIC DNA]</scope>
    <source>
        <strain evidence="2">SpSt-618</strain>
        <strain evidence="3">SpSt-657</strain>
    </source>
</reference>
<evidence type="ECO:0000259" key="1">
    <source>
        <dbReference type="Pfam" id="PF14947"/>
    </source>
</evidence>
<comment type="caution">
    <text evidence="2">The sequence shown here is derived from an EMBL/GenBank/DDBJ whole genome shotgun (WGS) entry which is preliminary data.</text>
</comment>
<dbReference type="InterPro" id="IPR036388">
    <property type="entry name" value="WH-like_DNA-bd_sf"/>
</dbReference>
<dbReference type="Pfam" id="PF14947">
    <property type="entry name" value="HTH_45"/>
    <property type="match status" value="1"/>
</dbReference>
<dbReference type="SUPFAM" id="SSF46785">
    <property type="entry name" value="Winged helix' DNA-binding domain"/>
    <property type="match status" value="1"/>
</dbReference>
<dbReference type="EMBL" id="DTAI01000129">
    <property type="protein sequence ID" value="HGN36786.1"/>
    <property type="molecule type" value="Genomic_DNA"/>
</dbReference>
<dbReference type="InterPro" id="IPR036390">
    <property type="entry name" value="WH_DNA-bd_sf"/>
</dbReference>
<protein>
    <submittedName>
        <fullName evidence="2">Transcriptional regulator</fullName>
    </submittedName>
</protein>
<dbReference type="AlphaFoldDB" id="A0A7J3I7M4"/>
<dbReference type="EMBL" id="DTBZ01000045">
    <property type="protein sequence ID" value="HGQ17697.1"/>
    <property type="molecule type" value="Genomic_DNA"/>
</dbReference>
<gene>
    <name evidence="2" type="ORF">ENT87_04460</name>
    <name evidence="3" type="ORF">ENU30_01760</name>
</gene>
<name>A0A7J3I7M4_9CREN</name>
<organism evidence="2">
    <name type="scientific">Ignisphaera aggregans</name>
    <dbReference type="NCBI Taxonomy" id="334771"/>
    <lineage>
        <taxon>Archaea</taxon>
        <taxon>Thermoproteota</taxon>
        <taxon>Thermoprotei</taxon>
        <taxon>Desulfurococcales</taxon>
        <taxon>Desulfurococcaceae</taxon>
        <taxon>Ignisphaera</taxon>
    </lineage>
</organism>
<dbReference type="Gene3D" id="1.10.10.10">
    <property type="entry name" value="Winged helix-like DNA-binding domain superfamily/Winged helix DNA-binding domain"/>
    <property type="match status" value="1"/>
</dbReference>
<evidence type="ECO:0000313" key="3">
    <source>
        <dbReference type="EMBL" id="HGQ17697.1"/>
    </source>
</evidence>
<sequence length="90" mass="10666">MVKKRSKLEIIFDVIEILSRESANPTKLSMLVNMPYDRLKRLLEELEDKGVVRREEQGRSRVYVLTPQGYRLSEELKKIRKILTDYGILE</sequence>
<proteinExistence type="predicted"/>
<dbReference type="InterPro" id="IPR038723">
    <property type="entry name" value="ArnR1-like_HTH"/>
</dbReference>